<feature type="compositionally biased region" description="Polar residues" evidence="1">
    <location>
        <begin position="1"/>
        <end position="21"/>
    </location>
</feature>
<evidence type="ECO:0000313" key="2">
    <source>
        <dbReference type="EMBL" id="EKJ69544.1"/>
    </source>
</evidence>
<name>K3V8C9_FUSPC</name>
<sequence length="169" mass="17886">MSQQPAKKGESSGNATGNINASAKPAKGQGKGNKSKGPTSDSKEPEKKEESQKTGPKKSTYIRCALLFGDAGPILASHEKFGVDTSCVNRADLYGVWGNTLLPCFLFGHPCLPPPDMTPKYQGGPTIMTTNEKDGNVNFLNRLAADGGVSPLAFFVATGIPVYRLKTEP</sequence>
<comment type="caution">
    <text evidence="2">The sequence shown here is derived from an EMBL/GenBank/DDBJ whole genome shotgun (WGS) entry which is preliminary data.</text>
</comment>
<dbReference type="OrthoDB" id="5104952at2759"/>
<evidence type="ECO:0000313" key="3">
    <source>
        <dbReference type="Proteomes" id="UP000007978"/>
    </source>
</evidence>
<dbReference type="GeneID" id="20368872"/>
<dbReference type="AlphaFoldDB" id="K3V8C9"/>
<feature type="region of interest" description="Disordered" evidence="1">
    <location>
        <begin position="1"/>
        <end position="56"/>
    </location>
</feature>
<keyword evidence="3" id="KW-1185">Reference proteome</keyword>
<evidence type="ECO:0000256" key="1">
    <source>
        <dbReference type="SAM" id="MobiDB-lite"/>
    </source>
</evidence>
<dbReference type="RefSeq" id="XP_009261647.1">
    <property type="nucleotide sequence ID" value="XM_009263372.1"/>
</dbReference>
<protein>
    <submittedName>
        <fullName evidence="2">Uncharacterized protein</fullName>
    </submittedName>
</protein>
<organism evidence="2 3">
    <name type="scientific">Fusarium pseudograminearum (strain CS3096)</name>
    <name type="common">Wheat and barley crown-rot fungus</name>
    <dbReference type="NCBI Taxonomy" id="1028729"/>
    <lineage>
        <taxon>Eukaryota</taxon>
        <taxon>Fungi</taxon>
        <taxon>Dikarya</taxon>
        <taxon>Ascomycota</taxon>
        <taxon>Pezizomycotina</taxon>
        <taxon>Sordariomycetes</taxon>
        <taxon>Hypocreomycetidae</taxon>
        <taxon>Hypocreales</taxon>
        <taxon>Nectriaceae</taxon>
        <taxon>Fusarium</taxon>
    </lineage>
</organism>
<dbReference type="Proteomes" id="UP000007978">
    <property type="component" value="Chromosome 2"/>
</dbReference>
<accession>K3V8C9</accession>
<gene>
    <name evidence="2" type="ORF">FPSE_10255</name>
</gene>
<dbReference type="EMBL" id="AFNW01000335">
    <property type="protein sequence ID" value="EKJ69544.1"/>
    <property type="molecule type" value="Genomic_DNA"/>
</dbReference>
<dbReference type="KEGG" id="fpu:FPSE_10255"/>
<reference evidence="2 3" key="1">
    <citation type="journal article" date="2012" name="PLoS Pathog.">
        <title>Comparative pathogenomics reveals horizontally acquired novel virulence genes in fungi infecting cereal hosts.</title>
        <authorList>
            <person name="Gardiner D.M."/>
            <person name="McDonald M.C."/>
            <person name="Covarelli L."/>
            <person name="Solomon P.S."/>
            <person name="Rusu A.G."/>
            <person name="Marshall M."/>
            <person name="Kazan K."/>
            <person name="Chakraborty S."/>
            <person name="McDonald B.A."/>
            <person name="Manners J.M."/>
        </authorList>
    </citation>
    <scope>NUCLEOTIDE SEQUENCE [LARGE SCALE GENOMIC DNA]</scope>
    <source>
        <strain evidence="2 3">CS3096</strain>
    </source>
</reference>
<proteinExistence type="predicted"/>
<feature type="compositionally biased region" description="Basic and acidic residues" evidence="1">
    <location>
        <begin position="41"/>
        <end position="52"/>
    </location>
</feature>
<dbReference type="HOGENOM" id="CLU_1578607_0_0_1"/>